<evidence type="ECO:0000256" key="1">
    <source>
        <dbReference type="SAM" id="MobiDB-lite"/>
    </source>
</evidence>
<proteinExistence type="predicted"/>
<feature type="compositionally biased region" description="Polar residues" evidence="1">
    <location>
        <begin position="627"/>
        <end position="638"/>
    </location>
</feature>
<dbReference type="GeneID" id="19405642"/>
<organism evidence="4 5">
    <name type="scientific">Exserohilum turcicum (strain 28A)</name>
    <name type="common">Northern leaf blight fungus</name>
    <name type="synonym">Setosphaeria turcica</name>
    <dbReference type="NCBI Taxonomy" id="671987"/>
    <lineage>
        <taxon>Eukaryota</taxon>
        <taxon>Fungi</taxon>
        <taxon>Dikarya</taxon>
        <taxon>Ascomycota</taxon>
        <taxon>Pezizomycotina</taxon>
        <taxon>Dothideomycetes</taxon>
        <taxon>Pleosporomycetidae</taxon>
        <taxon>Pleosporales</taxon>
        <taxon>Pleosporineae</taxon>
        <taxon>Pleosporaceae</taxon>
        <taxon>Exserohilum</taxon>
    </lineage>
</organism>
<dbReference type="eggNOG" id="ENOG502RXCE">
    <property type="taxonomic scope" value="Eukaryota"/>
</dbReference>
<accession>R0KG43</accession>
<dbReference type="Pfam" id="PF23395">
    <property type="entry name" value="SAM_6"/>
    <property type="match status" value="1"/>
</dbReference>
<keyword evidence="5" id="KW-1185">Reference proteome</keyword>
<sequence>MDSGLGSGSPGQDNEPSLLEYARMQNICVDYTTELVSFLKTGVHSNETFDQSLCDLPDSSITNAIPALTRERLAVSKETALLLKAVYSLEEHPSASYFGNGGNHPKQELPVLQTDHDLDLLSFASVTPLDWKHIKIPSEIIIEQDDEGLEWPTRYLSIAKRCDAQAKAEKLVVSRHALVFLQEAIRDAYARAIRPITPPLLPLSPLQVPYVPSSPTNHLPLLSDSSDSVRAEACSLHEQIMAADSLTRKESDSSDSMLLDVVHPSPFSPLSEARASTPLKRKAEDLKVEGPLTPPILSTSPMKKLKSVSFATNLDEYISYEPWRRDSDTHTTSEDFDELFRDIEPLAEHARRKVRNERLSDADTTARVSVPDMELSLPVAPWLEYCEQTRSKYRYDGPTELQAQMQFLKRIKREDLKSATSWHGLSIPERELQWGFLTTKVSTLKLEEKLHGESEVERVLNEIKSGNIATSSTQVWKCDGLRILDADEEDEIKPADYDERRDVKAALHKRKLEMEEEAAQESTKRTVSQYPPCRLVQLPMDASKTRHSGEQISSAHDPVSTQAKTLDFNNQKLRAKRLLQESIQDTKHAGRELMFGGFSATRALQRFMETRGKTVSSVKPDRVGLPTLSSHDQLTTKTAPAGLKGSSHRQTVTTLAEHSEEGLHKAGSKGRGNTVMTIPLPVLPSVPTDLKPSSFIISTRFLQQRALLRQIEQQYPKAEMVYRDYALPHSASNEADMILSPSTGLILTTLQQIKQRALPGRPERSPIKEHIATLQLRYERLLVLVSEGLSSGLEELGSSRLEDPRDREVLQEIEAFAAQMEGDVLVQYVRGGEKALVCSTVIEMAKYGLPHGSADIGDIKPIAQETTYEVFLRRAGLNPFAAQAIVALLKKPLSLEVGPSSSSPFPAEPKNIAVAGLGRFLMMSKKERIHAFQALMGGSRILRGVSDVLDQKWISAAHGFKI</sequence>
<name>R0KG43_EXST2</name>
<dbReference type="Pfam" id="PF23394">
    <property type="entry name" value="DUF7102"/>
    <property type="match status" value="1"/>
</dbReference>
<evidence type="ECO:0000313" key="5">
    <source>
        <dbReference type="Proteomes" id="UP000016935"/>
    </source>
</evidence>
<feature type="region of interest" description="Disordered" evidence="1">
    <location>
        <begin position="613"/>
        <end position="648"/>
    </location>
</feature>
<dbReference type="OrthoDB" id="3647246at2759"/>
<feature type="domain" description="SAM-like" evidence="3">
    <location>
        <begin position="863"/>
        <end position="949"/>
    </location>
</feature>
<gene>
    <name evidence="4" type="ORF">SETTUDRAFT_87328</name>
</gene>
<evidence type="ECO:0000259" key="2">
    <source>
        <dbReference type="Pfam" id="PF23394"/>
    </source>
</evidence>
<dbReference type="EMBL" id="KB908592">
    <property type="protein sequence ID" value="EOA87042.1"/>
    <property type="molecule type" value="Genomic_DNA"/>
</dbReference>
<evidence type="ECO:0000313" key="4">
    <source>
        <dbReference type="EMBL" id="EOA87042.1"/>
    </source>
</evidence>
<dbReference type="AlphaFoldDB" id="R0KG43"/>
<dbReference type="HOGENOM" id="CLU_005396_1_0_1"/>
<evidence type="ECO:0000259" key="3">
    <source>
        <dbReference type="Pfam" id="PF23395"/>
    </source>
</evidence>
<dbReference type="Proteomes" id="UP000016935">
    <property type="component" value="Unassembled WGS sequence"/>
</dbReference>
<dbReference type="RefSeq" id="XP_008025572.1">
    <property type="nucleotide sequence ID" value="XM_008027381.1"/>
</dbReference>
<protein>
    <submittedName>
        <fullName evidence="4">Uncharacterized protein</fullName>
    </submittedName>
</protein>
<dbReference type="InterPro" id="IPR055528">
    <property type="entry name" value="DUF7102"/>
</dbReference>
<reference evidence="4 5" key="1">
    <citation type="journal article" date="2012" name="PLoS Pathog.">
        <title>Diverse lifestyles and strategies of plant pathogenesis encoded in the genomes of eighteen Dothideomycetes fungi.</title>
        <authorList>
            <person name="Ohm R.A."/>
            <person name="Feau N."/>
            <person name="Henrissat B."/>
            <person name="Schoch C.L."/>
            <person name="Horwitz B.A."/>
            <person name="Barry K.W."/>
            <person name="Condon B.J."/>
            <person name="Copeland A.C."/>
            <person name="Dhillon B."/>
            <person name="Glaser F."/>
            <person name="Hesse C.N."/>
            <person name="Kosti I."/>
            <person name="LaButti K."/>
            <person name="Lindquist E.A."/>
            <person name="Lucas S."/>
            <person name="Salamov A.A."/>
            <person name="Bradshaw R.E."/>
            <person name="Ciuffetti L."/>
            <person name="Hamelin R.C."/>
            <person name="Kema G.H.J."/>
            <person name="Lawrence C."/>
            <person name="Scott J.A."/>
            <person name="Spatafora J.W."/>
            <person name="Turgeon B.G."/>
            <person name="de Wit P.J.G.M."/>
            <person name="Zhong S."/>
            <person name="Goodwin S.B."/>
            <person name="Grigoriev I.V."/>
        </authorList>
    </citation>
    <scope>NUCLEOTIDE SEQUENCE [LARGE SCALE GENOMIC DNA]</scope>
    <source>
        <strain evidence="5">28A</strain>
    </source>
</reference>
<feature type="domain" description="DUF7102" evidence="2">
    <location>
        <begin position="694"/>
        <end position="849"/>
    </location>
</feature>
<dbReference type="InterPro" id="IPR057559">
    <property type="entry name" value="SAM_6"/>
</dbReference>
<reference evidence="4 5" key="2">
    <citation type="journal article" date="2013" name="PLoS Genet.">
        <title>Comparative genome structure, secondary metabolite, and effector coding capacity across Cochliobolus pathogens.</title>
        <authorList>
            <person name="Condon B.J."/>
            <person name="Leng Y."/>
            <person name="Wu D."/>
            <person name="Bushley K.E."/>
            <person name="Ohm R.A."/>
            <person name="Otillar R."/>
            <person name="Martin J."/>
            <person name="Schackwitz W."/>
            <person name="Grimwood J."/>
            <person name="MohdZainudin N."/>
            <person name="Xue C."/>
            <person name="Wang R."/>
            <person name="Manning V.A."/>
            <person name="Dhillon B."/>
            <person name="Tu Z.J."/>
            <person name="Steffenson B.J."/>
            <person name="Salamov A."/>
            <person name="Sun H."/>
            <person name="Lowry S."/>
            <person name="LaButti K."/>
            <person name="Han J."/>
            <person name="Copeland A."/>
            <person name="Lindquist E."/>
            <person name="Barry K."/>
            <person name="Schmutz J."/>
            <person name="Baker S.E."/>
            <person name="Ciuffetti L.M."/>
            <person name="Grigoriev I.V."/>
            <person name="Zhong S."/>
            <person name="Turgeon B.G."/>
        </authorList>
    </citation>
    <scope>NUCLEOTIDE SEQUENCE [LARGE SCALE GENOMIC DNA]</scope>
    <source>
        <strain evidence="5">28A</strain>
    </source>
</reference>